<organism evidence="1 2">
    <name type="scientific">Oedothorax gibbosus</name>
    <dbReference type="NCBI Taxonomy" id="931172"/>
    <lineage>
        <taxon>Eukaryota</taxon>
        <taxon>Metazoa</taxon>
        <taxon>Ecdysozoa</taxon>
        <taxon>Arthropoda</taxon>
        <taxon>Chelicerata</taxon>
        <taxon>Arachnida</taxon>
        <taxon>Araneae</taxon>
        <taxon>Araneomorphae</taxon>
        <taxon>Entelegynae</taxon>
        <taxon>Araneoidea</taxon>
        <taxon>Linyphiidae</taxon>
        <taxon>Erigoninae</taxon>
        <taxon>Oedothorax</taxon>
    </lineage>
</organism>
<reference evidence="1 2" key="1">
    <citation type="journal article" date="2022" name="Nat. Ecol. Evol.">
        <title>A masculinizing supergene underlies an exaggerated male reproductive morph in a spider.</title>
        <authorList>
            <person name="Hendrickx F."/>
            <person name="De Corte Z."/>
            <person name="Sonet G."/>
            <person name="Van Belleghem S.M."/>
            <person name="Kostlbacher S."/>
            <person name="Vangestel C."/>
        </authorList>
    </citation>
    <scope>NUCLEOTIDE SEQUENCE [LARGE SCALE GENOMIC DNA]</scope>
    <source>
        <strain evidence="1">W744_W776</strain>
    </source>
</reference>
<protein>
    <submittedName>
        <fullName evidence="1">Uncharacterized protein</fullName>
    </submittedName>
</protein>
<accession>A0AAV6V5M4</accession>
<evidence type="ECO:0000313" key="2">
    <source>
        <dbReference type="Proteomes" id="UP000827092"/>
    </source>
</evidence>
<comment type="caution">
    <text evidence="1">The sequence shown here is derived from an EMBL/GenBank/DDBJ whole genome shotgun (WGS) entry which is preliminary data.</text>
</comment>
<dbReference type="EMBL" id="JAFNEN010000169">
    <property type="protein sequence ID" value="KAG8190981.1"/>
    <property type="molecule type" value="Genomic_DNA"/>
</dbReference>
<gene>
    <name evidence="1" type="ORF">JTE90_010840</name>
</gene>
<sequence>MGVSPHKSSKQCKNRTSFKLFTNPVGISLQSTHLVWIFNNMYYRLVCERNKSGSSKDEKDYNAYKTDNLLENIRSIPLFNYYLAIDKLGSLISMKNILLFWSTPGADVLSAIRSQKSGDCFHRYRFYCEEHS</sequence>
<keyword evidence="2" id="KW-1185">Reference proteome</keyword>
<evidence type="ECO:0000313" key="1">
    <source>
        <dbReference type="EMBL" id="KAG8190981.1"/>
    </source>
</evidence>
<dbReference type="Proteomes" id="UP000827092">
    <property type="component" value="Unassembled WGS sequence"/>
</dbReference>
<dbReference type="AlphaFoldDB" id="A0AAV6V5M4"/>
<proteinExistence type="predicted"/>
<name>A0AAV6V5M4_9ARAC</name>